<dbReference type="EMBL" id="CASHTH010003851">
    <property type="protein sequence ID" value="CAI8050306.1"/>
    <property type="molecule type" value="Genomic_DNA"/>
</dbReference>
<sequence length="30" mass="3429">MTPGCYWKRRSGCGSASIQDYTIEAFLHHL</sequence>
<reference evidence="1" key="1">
    <citation type="submission" date="2023-03" db="EMBL/GenBank/DDBJ databases">
        <authorList>
            <person name="Steffen K."/>
            <person name="Cardenas P."/>
        </authorList>
    </citation>
    <scope>NUCLEOTIDE SEQUENCE</scope>
</reference>
<proteinExistence type="predicted"/>
<keyword evidence="2" id="KW-1185">Reference proteome</keyword>
<accession>A0AA35XFB9</accession>
<dbReference type="AlphaFoldDB" id="A0AA35XFB9"/>
<evidence type="ECO:0000313" key="2">
    <source>
        <dbReference type="Proteomes" id="UP001174909"/>
    </source>
</evidence>
<protein>
    <submittedName>
        <fullName evidence="1">Uncharacterized protein</fullName>
    </submittedName>
</protein>
<gene>
    <name evidence="1" type="ORF">GBAR_LOCUS27637</name>
</gene>
<organism evidence="1 2">
    <name type="scientific">Geodia barretti</name>
    <name type="common">Barrett's horny sponge</name>
    <dbReference type="NCBI Taxonomy" id="519541"/>
    <lineage>
        <taxon>Eukaryota</taxon>
        <taxon>Metazoa</taxon>
        <taxon>Porifera</taxon>
        <taxon>Demospongiae</taxon>
        <taxon>Heteroscleromorpha</taxon>
        <taxon>Tetractinellida</taxon>
        <taxon>Astrophorina</taxon>
        <taxon>Geodiidae</taxon>
        <taxon>Geodia</taxon>
    </lineage>
</organism>
<evidence type="ECO:0000313" key="1">
    <source>
        <dbReference type="EMBL" id="CAI8050306.1"/>
    </source>
</evidence>
<name>A0AA35XFB9_GEOBA</name>
<comment type="caution">
    <text evidence="1">The sequence shown here is derived from an EMBL/GenBank/DDBJ whole genome shotgun (WGS) entry which is preliminary data.</text>
</comment>
<dbReference type="Proteomes" id="UP001174909">
    <property type="component" value="Unassembled WGS sequence"/>
</dbReference>